<organism evidence="2 3">
    <name type="scientific">Phialocephala subalpina</name>
    <dbReference type="NCBI Taxonomy" id="576137"/>
    <lineage>
        <taxon>Eukaryota</taxon>
        <taxon>Fungi</taxon>
        <taxon>Dikarya</taxon>
        <taxon>Ascomycota</taxon>
        <taxon>Pezizomycotina</taxon>
        <taxon>Leotiomycetes</taxon>
        <taxon>Helotiales</taxon>
        <taxon>Mollisiaceae</taxon>
        <taxon>Phialocephala</taxon>
        <taxon>Phialocephala fortinii species complex</taxon>
    </lineage>
</organism>
<accession>A0A1L7WKW4</accession>
<evidence type="ECO:0008006" key="4">
    <source>
        <dbReference type="Google" id="ProtNLM"/>
    </source>
</evidence>
<dbReference type="AlphaFoldDB" id="A0A1L7WKW4"/>
<evidence type="ECO:0000256" key="1">
    <source>
        <dbReference type="SAM" id="Coils"/>
    </source>
</evidence>
<evidence type="ECO:0000313" key="2">
    <source>
        <dbReference type="EMBL" id="CZR53363.1"/>
    </source>
</evidence>
<keyword evidence="1" id="KW-0175">Coiled coil</keyword>
<feature type="coiled-coil region" evidence="1">
    <location>
        <begin position="28"/>
        <end position="58"/>
    </location>
</feature>
<reference evidence="2 3" key="1">
    <citation type="submission" date="2016-03" db="EMBL/GenBank/DDBJ databases">
        <authorList>
            <person name="Ploux O."/>
        </authorList>
    </citation>
    <scope>NUCLEOTIDE SEQUENCE [LARGE SCALE GENOMIC DNA]</scope>
    <source>
        <strain evidence="2 3">UAMH 11012</strain>
    </source>
</reference>
<evidence type="ECO:0000313" key="3">
    <source>
        <dbReference type="Proteomes" id="UP000184330"/>
    </source>
</evidence>
<keyword evidence="3" id="KW-1185">Reference proteome</keyword>
<dbReference type="PANTHER" id="PTHR38886">
    <property type="entry name" value="SESA DOMAIN-CONTAINING PROTEIN"/>
    <property type="match status" value="1"/>
</dbReference>
<dbReference type="Proteomes" id="UP000184330">
    <property type="component" value="Unassembled WGS sequence"/>
</dbReference>
<dbReference type="OrthoDB" id="3045089at2759"/>
<name>A0A1L7WKW4_9HELO</name>
<protein>
    <recommendedName>
        <fullName evidence="4">Fungal N-terminal domain-containing protein</fullName>
    </recommendedName>
</protein>
<sequence length="173" mass="19329">MASFGWSAGDIISTITLVNRIRQSISGAHDAREHFQELDSELQALSRALEEISRLTRMPDQVPEVEALKFAACLCGETLQRFYDEVKPFEDSLGKASKKSKVKASPRVVRWQLLIRKDVPELRSYLDAPVGSLQLRLSTALLKSREARCVFELSAADDHASVDTVEQDNANLI</sequence>
<dbReference type="PANTHER" id="PTHR38886:SF1">
    <property type="entry name" value="NACHT-NTPASE AND P-LOOP NTPASES N-TERMINAL DOMAIN-CONTAINING PROTEIN"/>
    <property type="match status" value="1"/>
</dbReference>
<gene>
    <name evidence="2" type="ORF">PAC_03241</name>
</gene>
<proteinExistence type="predicted"/>
<dbReference type="EMBL" id="FJOG01000003">
    <property type="protein sequence ID" value="CZR53363.1"/>
    <property type="molecule type" value="Genomic_DNA"/>
</dbReference>